<dbReference type="PANTHER" id="PTHR11439">
    <property type="entry name" value="GAG-POL-RELATED RETROTRANSPOSON"/>
    <property type="match status" value="1"/>
</dbReference>
<evidence type="ECO:0000313" key="1">
    <source>
        <dbReference type="EMBL" id="KAI5319018.1"/>
    </source>
</evidence>
<gene>
    <name evidence="1" type="ORF">L3X38_038726</name>
</gene>
<dbReference type="Proteomes" id="UP001054821">
    <property type="component" value="Chromosome 7"/>
</dbReference>
<sequence>MILSSLGLATFSPARKDLFLGAHGATSQGVTHPGIAPASNSLNFGVPTNPKPCPATVCFWELTKQLPRVVTHPGIAPASNSLNFGVPTNPKPVSSQEASYQMDARVVTHPGIAPASNSLNFGVPTNPKPVSSQKASHYFDARVVTHPGIAPASNSLNFGVPTNPKPVSSQKASHYFDARSSTEAEYRALANTAAHLAWIRQVLLDLRIFLPQPPTIHCDNLSTLALSSNPVYHSRIKHLDIDFHFVRERVQKKDLFVQYIPTEEQAPGCNRKSWKTQNLNFTDQLKEVTIELSNGFNGMELARSIFFNPFPISLTIPNQARMSPSKKSSAIPAPAE</sequence>
<evidence type="ECO:0000313" key="2">
    <source>
        <dbReference type="Proteomes" id="UP001054821"/>
    </source>
</evidence>
<proteinExistence type="predicted"/>
<dbReference type="AlphaFoldDB" id="A0AAD4V6W8"/>
<dbReference type="PANTHER" id="PTHR11439:SF524">
    <property type="entry name" value="RNA-DIRECTED DNA POLYMERASE, PROTEIN KINASE RLK-PELLE-DLSV FAMILY"/>
    <property type="match status" value="1"/>
</dbReference>
<accession>A0AAD4V6W8</accession>
<organism evidence="1 2">
    <name type="scientific">Prunus dulcis</name>
    <name type="common">Almond</name>
    <name type="synonym">Amygdalus dulcis</name>
    <dbReference type="NCBI Taxonomy" id="3755"/>
    <lineage>
        <taxon>Eukaryota</taxon>
        <taxon>Viridiplantae</taxon>
        <taxon>Streptophyta</taxon>
        <taxon>Embryophyta</taxon>
        <taxon>Tracheophyta</taxon>
        <taxon>Spermatophyta</taxon>
        <taxon>Magnoliopsida</taxon>
        <taxon>eudicotyledons</taxon>
        <taxon>Gunneridae</taxon>
        <taxon>Pentapetalae</taxon>
        <taxon>rosids</taxon>
        <taxon>fabids</taxon>
        <taxon>Rosales</taxon>
        <taxon>Rosaceae</taxon>
        <taxon>Amygdaloideae</taxon>
        <taxon>Amygdaleae</taxon>
        <taxon>Prunus</taxon>
    </lineage>
</organism>
<comment type="caution">
    <text evidence="1">The sequence shown here is derived from an EMBL/GenBank/DDBJ whole genome shotgun (WGS) entry which is preliminary data.</text>
</comment>
<name>A0AAD4V6W8_PRUDU</name>
<reference evidence="1 2" key="1">
    <citation type="journal article" date="2022" name="G3 (Bethesda)">
        <title>Whole-genome sequence and methylome profiling of the almond [Prunus dulcis (Mill.) D.A. Webb] cultivar 'Nonpareil'.</title>
        <authorList>
            <person name="D'Amico-Willman K.M."/>
            <person name="Ouma W.Z."/>
            <person name="Meulia T."/>
            <person name="Sideli G.M."/>
            <person name="Gradziel T.M."/>
            <person name="Fresnedo-Ramirez J."/>
        </authorList>
    </citation>
    <scope>NUCLEOTIDE SEQUENCE [LARGE SCALE GENOMIC DNA]</scope>
    <source>
        <strain evidence="1">Clone GOH B32 T37-40</strain>
    </source>
</reference>
<keyword evidence="2" id="KW-1185">Reference proteome</keyword>
<dbReference type="EMBL" id="JAJFAZ020000007">
    <property type="protein sequence ID" value="KAI5319018.1"/>
    <property type="molecule type" value="Genomic_DNA"/>
</dbReference>
<dbReference type="CDD" id="cd09272">
    <property type="entry name" value="RNase_HI_RT_Ty1"/>
    <property type="match status" value="1"/>
</dbReference>
<protein>
    <submittedName>
        <fullName evidence="1">Uncharacterized protein</fullName>
    </submittedName>
</protein>